<sequence length="197" mass="21119">MELELRFFATFREAAGSKTVHYEVDGDDVIVGDVLAALEEDYEGMRGRLIEDGALAPQINVLKNGREVLHIQGLETPLSAGDTLSIFPPVAGGIDEVPEGADETDATDRRERSYRGISRRLAAHYLRNLGGTLVGTDDPVEATRVEGDGWTAELSADTVAIGGSLTLTEVTIGFTGDPSILDDLIERFSQKAMRAGG</sequence>
<keyword evidence="3" id="KW-1185">Reference proteome</keyword>
<dbReference type="Gene3D" id="3.30.1370.80">
    <property type="entry name" value="Molybdopterin cofactor biosynthesis MoaD-related, C-terminal domain"/>
    <property type="match status" value="1"/>
</dbReference>
<evidence type="ECO:0000313" key="3">
    <source>
        <dbReference type="Proteomes" id="UP000199215"/>
    </source>
</evidence>
<dbReference type="STRING" id="1267564.SAMN05192561_103131"/>
<dbReference type="InterPro" id="IPR003749">
    <property type="entry name" value="ThiS/MoaD-like"/>
</dbReference>
<evidence type="ECO:0000259" key="1">
    <source>
        <dbReference type="Pfam" id="PF09189"/>
    </source>
</evidence>
<organism evidence="2 3">
    <name type="scientific">Halopenitus malekzadehii</name>
    <dbReference type="NCBI Taxonomy" id="1267564"/>
    <lineage>
        <taxon>Archaea</taxon>
        <taxon>Methanobacteriati</taxon>
        <taxon>Methanobacteriota</taxon>
        <taxon>Stenosarchaea group</taxon>
        <taxon>Halobacteria</taxon>
        <taxon>Halobacteriales</taxon>
        <taxon>Haloferacaceae</taxon>
        <taxon>Halopenitus</taxon>
    </lineage>
</organism>
<dbReference type="NCBIfam" id="NF041918">
    <property type="entry name" value="SAMP1"/>
    <property type="match status" value="1"/>
</dbReference>
<evidence type="ECO:0000313" key="2">
    <source>
        <dbReference type="EMBL" id="SEH49830.1"/>
    </source>
</evidence>
<proteinExistence type="predicted"/>
<gene>
    <name evidence="2" type="ORF">SAMN05192561_103131</name>
</gene>
<dbReference type="Gene3D" id="3.10.20.30">
    <property type="match status" value="1"/>
</dbReference>
<dbReference type="Proteomes" id="UP000199215">
    <property type="component" value="Unassembled WGS sequence"/>
</dbReference>
<dbReference type="NCBIfam" id="TIGR01687">
    <property type="entry name" value="moaD_arch"/>
    <property type="match status" value="1"/>
</dbReference>
<dbReference type="PANTHER" id="PTHR38031">
    <property type="entry name" value="SULFUR CARRIER PROTEIN SLR0821-RELATED"/>
    <property type="match status" value="1"/>
</dbReference>
<dbReference type="Pfam" id="PF02597">
    <property type="entry name" value="ThiS"/>
    <property type="match status" value="1"/>
</dbReference>
<dbReference type="Pfam" id="PF09189">
    <property type="entry name" value="MoaD_arch"/>
    <property type="match status" value="1"/>
</dbReference>
<dbReference type="InterPro" id="IPR010038">
    <property type="entry name" value="MoaD_arc-typ"/>
</dbReference>
<accession>A0A1H6ILE9</accession>
<dbReference type="SUPFAM" id="SSF54285">
    <property type="entry name" value="MoaD/ThiS"/>
    <property type="match status" value="1"/>
</dbReference>
<feature type="domain" description="Molybdopterin cofactor biosynthesis MoaD-related C-terminal" evidence="1">
    <location>
        <begin position="110"/>
        <end position="197"/>
    </location>
</feature>
<reference evidence="2 3" key="1">
    <citation type="submission" date="2016-10" db="EMBL/GenBank/DDBJ databases">
        <authorList>
            <person name="de Groot N.N."/>
        </authorList>
    </citation>
    <scope>NUCLEOTIDE SEQUENCE [LARGE SCALE GENOMIC DNA]</scope>
    <source>
        <strain evidence="2 3">IBRC-M10418</strain>
    </source>
</reference>
<dbReference type="InterPro" id="IPR012675">
    <property type="entry name" value="Beta-grasp_dom_sf"/>
</dbReference>
<dbReference type="InterPro" id="IPR016155">
    <property type="entry name" value="Mopterin_synth/thiamin_S_b"/>
</dbReference>
<dbReference type="InterPro" id="IPR052045">
    <property type="entry name" value="Sulfur_Carrier/Prot_Modifier"/>
</dbReference>
<dbReference type="InterPro" id="IPR015272">
    <property type="entry name" value="MoadD_C"/>
</dbReference>
<dbReference type="AlphaFoldDB" id="A0A1H6ILE9"/>
<name>A0A1H6ILE9_9EURY</name>
<dbReference type="CDD" id="cd17505">
    <property type="entry name" value="Ubl_SAMP1_like"/>
    <property type="match status" value="1"/>
</dbReference>
<dbReference type="EMBL" id="FNWU01000003">
    <property type="protein sequence ID" value="SEH49830.1"/>
    <property type="molecule type" value="Genomic_DNA"/>
</dbReference>
<dbReference type="PANTHER" id="PTHR38031:SF1">
    <property type="entry name" value="SULFUR CARRIER PROTEIN CYSO"/>
    <property type="match status" value="1"/>
</dbReference>
<dbReference type="InterPro" id="IPR054834">
    <property type="entry name" value="SAMP1_3"/>
</dbReference>
<protein>
    <submittedName>
        <fullName evidence="2">Molybdopterin synthase sulfur carrier subunit</fullName>
    </submittedName>
</protein>
<dbReference type="InterPro" id="IPR036473">
    <property type="entry name" value="Mopterin_CF_MoaD-rel_C_sf"/>
</dbReference>